<dbReference type="PROSITE" id="PS50042">
    <property type="entry name" value="CNMP_BINDING_3"/>
    <property type="match status" value="1"/>
</dbReference>
<dbReference type="Pfam" id="PF13545">
    <property type="entry name" value="HTH_Crp_2"/>
    <property type="match status" value="1"/>
</dbReference>
<keyword evidence="1" id="KW-0805">Transcription regulation</keyword>
<protein>
    <submittedName>
        <fullName evidence="7">Anaerobic regulatory protein</fullName>
    </submittedName>
</protein>
<reference evidence="7" key="1">
    <citation type="submission" date="2022-03" db="EMBL/GenBank/DDBJ databases">
        <title>Draft Genome Sequence of Firmicute Strain S0AB, a Heterotrophic Iron/Sulfur-Oxidizing Extreme Acidophile.</title>
        <authorList>
            <person name="Vergara E."/>
            <person name="Pakostova E."/>
            <person name="Johnson D.B."/>
            <person name="Holmes D.S."/>
        </authorList>
    </citation>
    <scope>NUCLEOTIDE SEQUENCE</scope>
    <source>
        <strain evidence="7">S0AB</strain>
    </source>
</reference>
<gene>
    <name evidence="7" type="primary">fnr</name>
    <name evidence="7" type="ORF">MM817_02782</name>
</gene>
<proteinExistence type="predicted"/>
<comment type="caution">
    <text evidence="7">The sequence shown here is derived from an EMBL/GenBank/DDBJ whole genome shotgun (WGS) entry which is preliminary data.</text>
</comment>
<accession>A0A9X1VB42</accession>
<dbReference type="InterPro" id="IPR000595">
    <property type="entry name" value="cNMP-bd_dom"/>
</dbReference>
<dbReference type="Proteomes" id="UP001139263">
    <property type="component" value="Unassembled WGS sequence"/>
</dbReference>
<name>A0A9X1VB42_9BACL</name>
<dbReference type="SUPFAM" id="SSF51206">
    <property type="entry name" value="cAMP-binding domain-like"/>
    <property type="match status" value="1"/>
</dbReference>
<evidence type="ECO:0000256" key="1">
    <source>
        <dbReference type="ARBA" id="ARBA00023015"/>
    </source>
</evidence>
<dbReference type="PANTHER" id="PTHR24567:SF26">
    <property type="entry name" value="REGULATORY PROTEIN YEIL"/>
    <property type="match status" value="1"/>
</dbReference>
<dbReference type="SUPFAM" id="SSF46785">
    <property type="entry name" value="Winged helix' DNA-binding domain"/>
    <property type="match status" value="1"/>
</dbReference>
<dbReference type="Pfam" id="PF00027">
    <property type="entry name" value="cNMP_binding"/>
    <property type="match status" value="1"/>
</dbReference>
<keyword evidence="2" id="KW-0238">DNA-binding</keyword>
<keyword evidence="3" id="KW-0010">Activator</keyword>
<dbReference type="GO" id="GO:0005829">
    <property type="term" value="C:cytosol"/>
    <property type="evidence" value="ECO:0007669"/>
    <property type="project" value="TreeGrafter"/>
</dbReference>
<dbReference type="PANTHER" id="PTHR24567">
    <property type="entry name" value="CRP FAMILY TRANSCRIPTIONAL REGULATORY PROTEIN"/>
    <property type="match status" value="1"/>
</dbReference>
<dbReference type="Gene3D" id="1.10.10.10">
    <property type="entry name" value="Winged helix-like DNA-binding domain superfamily/Winged helix DNA-binding domain"/>
    <property type="match status" value="1"/>
</dbReference>
<dbReference type="GO" id="GO:0003677">
    <property type="term" value="F:DNA binding"/>
    <property type="evidence" value="ECO:0007669"/>
    <property type="project" value="UniProtKB-KW"/>
</dbReference>
<feature type="domain" description="HTH crp-type" evidence="6">
    <location>
        <begin position="146"/>
        <end position="219"/>
    </location>
</feature>
<dbReference type="InterPro" id="IPR018490">
    <property type="entry name" value="cNMP-bd_dom_sf"/>
</dbReference>
<dbReference type="AlphaFoldDB" id="A0A9X1VB42"/>
<keyword evidence="8" id="KW-1185">Reference proteome</keyword>
<dbReference type="EMBL" id="JALBUF010000015">
    <property type="protein sequence ID" value="MCI0184485.1"/>
    <property type="molecule type" value="Genomic_DNA"/>
</dbReference>
<feature type="domain" description="Cyclic nucleotide-binding" evidence="5">
    <location>
        <begin position="12"/>
        <end position="132"/>
    </location>
</feature>
<dbReference type="SMART" id="SM00100">
    <property type="entry name" value="cNMP"/>
    <property type="match status" value="1"/>
</dbReference>
<dbReference type="InterPro" id="IPR036390">
    <property type="entry name" value="WH_DNA-bd_sf"/>
</dbReference>
<evidence type="ECO:0000313" key="7">
    <source>
        <dbReference type="EMBL" id="MCI0184485.1"/>
    </source>
</evidence>
<dbReference type="InterPro" id="IPR036388">
    <property type="entry name" value="WH-like_DNA-bd_sf"/>
</dbReference>
<evidence type="ECO:0000256" key="2">
    <source>
        <dbReference type="ARBA" id="ARBA00023125"/>
    </source>
</evidence>
<evidence type="ECO:0000256" key="4">
    <source>
        <dbReference type="ARBA" id="ARBA00023163"/>
    </source>
</evidence>
<evidence type="ECO:0000259" key="5">
    <source>
        <dbReference type="PROSITE" id="PS50042"/>
    </source>
</evidence>
<dbReference type="InterPro" id="IPR014710">
    <property type="entry name" value="RmlC-like_jellyroll"/>
</dbReference>
<dbReference type="Gene3D" id="2.60.120.10">
    <property type="entry name" value="Jelly Rolls"/>
    <property type="match status" value="1"/>
</dbReference>
<dbReference type="InterPro" id="IPR012318">
    <property type="entry name" value="HTH_CRP"/>
</dbReference>
<dbReference type="InterPro" id="IPR050397">
    <property type="entry name" value="Env_Response_Regulators"/>
</dbReference>
<dbReference type="GO" id="GO:0003700">
    <property type="term" value="F:DNA-binding transcription factor activity"/>
    <property type="evidence" value="ECO:0007669"/>
    <property type="project" value="TreeGrafter"/>
</dbReference>
<evidence type="ECO:0000313" key="8">
    <source>
        <dbReference type="Proteomes" id="UP001139263"/>
    </source>
</evidence>
<sequence>MESSQLLANVSLFRDLSAEELERVRALCVEHHYVRTQTLFSEGQTREAVYFIRKGLIKISKVDVEGREHIVNLLGRGEMFPHVGFFTDDPYPGTAQAVEHSDVLAIGCAAFDRLLMDDPLIARKVMRVMGERIVQLQTKVQDLFISNSHERVLTLLRHLIEEHGRTQHDGVHLRLSITNSEMAMMIGMTRESVNRVWNELRRAGVITGDRGEWIVYPERLP</sequence>
<evidence type="ECO:0000259" key="6">
    <source>
        <dbReference type="PROSITE" id="PS51063"/>
    </source>
</evidence>
<keyword evidence="4" id="KW-0804">Transcription</keyword>
<dbReference type="PRINTS" id="PR00034">
    <property type="entry name" value="HTHCRP"/>
</dbReference>
<organism evidence="7 8">
    <name type="scientific">Sulfoacidibacillus ferrooxidans</name>
    <dbReference type="NCBI Taxonomy" id="2005001"/>
    <lineage>
        <taxon>Bacteria</taxon>
        <taxon>Bacillati</taxon>
        <taxon>Bacillota</taxon>
        <taxon>Bacilli</taxon>
        <taxon>Bacillales</taxon>
        <taxon>Alicyclobacillaceae</taxon>
        <taxon>Sulfoacidibacillus</taxon>
    </lineage>
</organism>
<evidence type="ECO:0000256" key="3">
    <source>
        <dbReference type="ARBA" id="ARBA00023159"/>
    </source>
</evidence>
<dbReference type="RefSeq" id="WP_241716204.1">
    <property type="nucleotide sequence ID" value="NZ_JALBUF010000015.1"/>
</dbReference>
<dbReference type="CDD" id="cd00038">
    <property type="entry name" value="CAP_ED"/>
    <property type="match status" value="1"/>
</dbReference>
<dbReference type="PROSITE" id="PS51063">
    <property type="entry name" value="HTH_CRP_2"/>
    <property type="match status" value="1"/>
</dbReference>
<dbReference type="SMART" id="SM00419">
    <property type="entry name" value="HTH_CRP"/>
    <property type="match status" value="1"/>
</dbReference>